<evidence type="ECO:0000313" key="2">
    <source>
        <dbReference type="Proteomes" id="UP000451233"/>
    </source>
</evidence>
<dbReference type="Pfam" id="PF07505">
    <property type="entry name" value="DUF5131"/>
    <property type="match status" value="1"/>
</dbReference>
<gene>
    <name evidence="1" type="ORF">GS398_16270</name>
</gene>
<comment type="caution">
    <text evidence="1">The sequence shown here is derived from an EMBL/GenBank/DDBJ whole genome shotgun (WGS) entry which is preliminary data.</text>
</comment>
<accession>A0A7K1Y167</accession>
<evidence type="ECO:0000313" key="1">
    <source>
        <dbReference type="EMBL" id="MXV16857.1"/>
    </source>
</evidence>
<proteinExistence type="predicted"/>
<reference evidence="1 2" key="1">
    <citation type="submission" date="2019-11" db="EMBL/GenBank/DDBJ databases">
        <title>Pedobacter sp. HMF7056 Genome sequencing and assembly.</title>
        <authorList>
            <person name="Kang H."/>
            <person name="Kim H."/>
            <person name="Joh K."/>
        </authorList>
    </citation>
    <scope>NUCLEOTIDE SEQUENCE [LARGE SCALE GENOMIC DNA]</scope>
    <source>
        <strain evidence="1 2">HMF7056</strain>
    </source>
</reference>
<sequence>MEHSHIEWTDHTFNPWWGCIKVSDGCKNCYAETLDRRWNGGHWGPGSQRKAMSNKYWLQPLLWDEKARKAGVKAKVFCASMADVFEGHPDTLPHLTRLFRVIENTPNLIWQLLTKRPENIVTLLRSGTNWMSKFPDNVWIGTSVENQKAADERIKHLSRVPASVRFLSCEPLLGPVDLSTVFGLYEFDENKYALKVGSRWADSPDWIIAGGESGHHARPAHPDWIRLLRDQCAGAGVPFFFKQWGEWVSEFHPAADGIVPTASNHSDSFTTSIMDGHDYLGQYMIKVGKKAAGATLDGKEWKQFPVTHN</sequence>
<dbReference type="Proteomes" id="UP000451233">
    <property type="component" value="Unassembled WGS sequence"/>
</dbReference>
<protein>
    <submittedName>
        <fullName evidence="1">DUF5131 family protein</fullName>
    </submittedName>
</protein>
<dbReference type="AlphaFoldDB" id="A0A7K1Y167"/>
<dbReference type="EMBL" id="WVHS01000003">
    <property type="protein sequence ID" value="MXV16857.1"/>
    <property type="molecule type" value="Genomic_DNA"/>
</dbReference>
<keyword evidence="2" id="KW-1185">Reference proteome</keyword>
<name>A0A7K1Y167_9SPHI</name>
<dbReference type="InterPro" id="IPR011101">
    <property type="entry name" value="DUF5131"/>
</dbReference>
<organism evidence="1 2">
    <name type="scientific">Hufsiella ginkgonis</name>
    <dbReference type="NCBI Taxonomy" id="2695274"/>
    <lineage>
        <taxon>Bacteria</taxon>
        <taxon>Pseudomonadati</taxon>
        <taxon>Bacteroidota</taxon>
        <taxon>Sphingobacteriia</taxon>
        <taxon>Sphingobacteriales</taxon>
        <taxon>Sphingobacteriaceae</taxon>
        <taxon>Hufsiella</taxon>
    </lineage>
</organism>